<dbReference type="GO" id="GO:0008131">
    <property type="term" value="F:primary methylamine oxidase activity"/>
    <property type="evidence" value="ECO:0007669"/>
    <property type="project" value="InterPro"/>
</dbReference>
<dbReference type="AlphaFoldDB" id="A0A067KYX7"/>
<evidence type="ECO:0000313" key="5">
    <source>
        <dbReference type="Proteomes" id="UP000027138"/>
    </source>
</evidence>
<comment type="PTM">
    <text evidence="1 2">Topaquinone (TPQ) is generated by copper-dependent autoxidation of a specific tyrosyl residue.</text>
</comment>
<dbReference type="PANTHER" id="PTHR10638:SF40">
    <property type="entry name" value="PRIMARY AMINE OXIDASE 1"/>
    <property type="match status" value="1"/>
</dbReference>
<keyword evidence="2" id="KW-0186">Copper</keyword>
<dbReference type="InterPro" id="IPR000269">
    <property type="entry name" value="Cu_amine_oxidase"/>
</dbReference>
<feature type="domain" description="Copper amine oxidase catalytic" evidence="3">
    <location>
        <begin position="1"/>
        <end position="256"/>
    </location>
</feature>
<feature type="modified residue" description="2',4',5'-topaquinone" evidence="1">
    <location>
        <position position="8"/>
    </location>
</feature>
<dbReference type="PANTHER" id="PTHR10638">
    <property type="entry name" value="COPPER AMINE OXIDASE"/>
    <property type="match status" value="1"/>
</dbReference>
<dbReference type="Proteomes" id="UP000027138">
    <property type="component" value="Unassembled WGS sequence"/>
</dbReference>
<keyword evidence="5" id="KW-1185">Reference proteome</keyword>
<comment type="cofactor">
    <cofactor evidence="2">
        <name>Cu cation</name>
        <dbReference type="ChEBI" id="CHEBI:23378"/>
    </cofactor>
    <text evidence="2">Contains 1 topaquinone per subunit.</text>
</comment>
<reference evidence="4 5" key="1">
    <citation type="journal article" date="2014" name="PLoS ONE">
        <title>Global Analysis of Gene Expression Profiles in Physic Nut (Jatropha curcas L.) Seedlings Exposed to Salt Stress.</title>
        <authorList>
            <person name="Zhang L."/>
            <person name="Zhang C."/>
            <person name="Wu P."/>
            <person name="Chen Y."/>
            <person name="Li M."/>
            <person name="Jiang H."/>
            <person name="Wu G."/>
        </authorList>
    </citation>
    <scope>NUCLEOTIDE SEQUENCE [LARGE SCALE GENOMIC DNA]</scope>
    <source>
        <strain evidence="5">cv. GZQX0401</strain>
        <tissue evidence="4">Young leaves</tissue>
    </source>
</reference>
<protein>
    <recommendedName>
        <fullName evidence="2">Amine oxidase</fullName>
        <ecNumber evidence="2">1.4.3.-</ecNumber>
    </recommendedName>
</protein>
<dbReference type="EC" id="1.4.3.-" evidence="2"/>
<accession>A0A067KYX7</accession>
<keyword evidence="2" id="KW-0479">Metal-binding</keyword>
<evidence type="ECO:0000256" key="2">
    <source>
        <dbReference type="RuleBase" id="RU000672"/>
    </source>
</evidence>
<dbReference type="InterPro" id="IPR036460">
    <property type="entry name" value="Cu_amine_oxidase_C_sf"/>
</dbReference>
<dbReference type="SUPFAM" id="SSF49998">
    <property type="entry name" value="Amine oxidase catalytic domain"/>
    <property type="match status" value="1"/>
</dbReference>
<evidence type="ECO:0000256" key="1">
    <source>
        <dbReference type="PIRSR" id="PIRSR600269-51"/>
    </source>
</evidence>
<comment type="similarity">
    <text evidence="2">Belongs to the copper/topaquinone oxidase family.</text>
</comment>
<evidence type="ECO:0000259" key="3">
    <source>
        <dbReference type="Pfam" id="PF01179"/>
    </source>
</evidence>
<evidence type="ECO:0000313" key="4">
    <source>
        <dbReference type="EMBL" id="KDP40163.1"/>
    </source>
</evidence>
<keyword evidence="2" id="KW-0560">Oxidoreductase</keyword>
<keyword evidence="1 2" id="KW-0801">TPQ</keyword>
<sequence>MVATVGNYDYILDWEFKKSGSIKVGVSLTGVLEMKATSYENNEKIIENVYGTLIRENAVAVNHDHFITYYLDLDVDGNDNSFVKTEQVTARGADTDAQSPRKSYWTVVRKTAKTEAQARIQLGFKPTDLRIVNPNKKTRIGNQVGYRLITGQPVNSLLSDDDYPQIRAAYTKYQVWVTAYNKSERWAGGFYADQSRGDDGLAMWSLRNRVIENRDIVMWYTVGFHHNPYQEDFPAMPTLHDGFELRPGNFFDSNPLLEQ</sequence>
<name>A0A067KYX7_JATCU</name>
<dbReference type="GO" id="GO:0009308">
    <property type="term" value="P:amine metabolic process"/>
    <property type="evidence" value="ECO:0007669"/>
    <property type="project" value="UniProtKB-UniRule"/>
</dbReference>
<gene>
    <name evidence="4" type="ORF">JCGZ_02161</name>
</gene>
<dbReference type="OrthoDB" id="817706at2759"/>
<dbReference type="EMBL" id="KK914334">
    <property type="protein sequence ID" value="KDP40163.1"/>
    <property type="molecule type" value="Genomic_DNA"/>
</dbReference>
<dbReference type="STRING" id="180498.A0A067KYX7"/>
<dbReference type="Gene3D" id="2.70.98.20">
    <property type="entry name" value="Copper amine oxidase, catalytic domain"/>
    <property type="match status" value="1"/>
</dbReference>
<dbReference type="GO" id="GO:0005507">
    <property type="term" value="F:copper ion binding"/>
    <property type="evidence" value="ECO:0007669"/>
    <property type="project" value="InterPro"/>
</dbReference>
<organism evidence="4 5">
    <name type="scientific">Jatropha curcas</name>
    <name type="common">Barbados nut</name>
    <dbReference type="NCBI Taxonomy" id="180498"/>
    <lineage>
        <taxon>Eukaryota</taxon>
        <taxon>Viridiplantae</taxon>
        <taxon>Streptophyta</taxon>
        <taxon>Embryophyta</taxon>
        <taxon>Tracheophyta</taxon>
        <taxon>Spermatophyta</taxon>
        <taxon>Magnoliopsida</taxon>
        <taxon>eudicotyledons</taxon>
        <taxon>Gunneridae</taxon>
        <taxon>Pentapetalae</taxon>
        <taxon>rosids</taxon>
        <taxon>fabids</taxon>
        <taxon>Malpighiales</taxon>
        <taxon>Euphorbiaceae</taxon>
        <taxon>Crotonoideae</taxon>
        <taxon>Jatropheae</taxon>
        <taxon>Jatropha</taxon>
    </lineage>
</organism>
<proteinExistence type="inferred from homology"/>
<dbReference type="GO" id="GO:0048038">
    <property type="term" value="F:quinone binding"/>
    <property type="evidence" value="ECO:0007669"/>
    <property type="project" value="InterPro"/>
</dbReference>
<dbReference type="Pfam" id="PF01179">
    <property type="entry name" value="Cu_amine_oxid"/>
    <property type="match status" value="1"/>
</dbReference>
<dbReference type="InterPro" id="IPR015798">
    <property type="entry name" value="Cu_amine_oxidase_C"/>
</dbReference>